<reference evidence="2" key="1">
    <citation type="journal article" date="2023" name="Front. Plant Sci.">
        <title>Chromosomal-level genome assembly of Melastoma candidum provides insights into trichome evolution.</title>
        <authorList>
            <person name="Zhong Y."/>
            <person name="Wu W."/>
            <person name="Sun C."/>
            <person name="Zou P."/>
            <person name="Liu Y."/>
            <person name="Dai S."/>
            <person name="Zhou R."/>
        </authorList>
    </citation>
    <scope>NUCLEOTIDE SEQUENCE [LARGE SCALE GENOMIC DNA]</scope>
</reference>
<evidence type="ECO:0000313" key="1">
    <source>
        <dbReference type="EMBL" id="KAI4329616.1"/>
    </source>
</evidence>
<dbReference type="Proteomes" id="UP001057402">
    <property type="component" value="Chromosome 8"/>
</dbReference>
<name>A0ACB9N068_9MYRT</name>
<evidence type="ECO:0000313" key="2">
    <source>
        <dbReference type="Proteomes" id="UP001057402"/>
    </source>
</evidence>
<dbReference type="EMBL" id="CM042887">
    <property type="protein sequence ID" value="KAI4329616.1"/>
    <property type="molecule type" value="Genomic_DNA"/>
</dbReference>
<organism evidence="1 2">
    <name type="scientific">Melastoma candidum</name>
    <dbReference type="NCBI Taxonomy" id="119954"/>
    <lineage>
        <taxon>Eukaryota</taxon>
        <taxon>Viridiplantae</taxon>
        <taxon>Streptophyta</taxon>
        <taxon>Embryophyta</taxon>
        <taxon>Tracheophyta</taxon>
        <taxon>Spermatophyta</taxon>
        <taxon>Magnoliopsida</taxon>
        <taxon>eudicotyledons</taxon>
        <taxon>Gunneridae</taxon>
        <taxon>Pentapetalae</taxon>
        <taxon>rosids</taxon>
        <taxon>malvids</taxon>
        <taxon>Myrtales</taxon>
        <taxon>Melastomataceae</taxon>
        <taxon>Melastomatoideae</taxon>
        <taxon>Melastomateae</taxon>
        <taxon>Melastoma</taxon>
    </lineage>
</organism>
<accession>A0ACB9N068</accession>
<proteinExistence type="predicted"/>
<protein>
    <submittedName>
        <fullName evidence="1">Uncharacterized protein</fullName>
    </submittedName>
</protein>
<gene>
    <name evidence="1" type="ORF">MLD38_027984</name>
</gene>
<keyword evidence="2" id="KW-1185">Reference proteome</keyword>
<sequence>MCFNLGIKPHFRKRRGGRSRKEGGTEEDDKGLLGKEIERWMIEQQLREASGSSSSTSSSSHLPKHHQRNHHHNRSRCDSPPDVS</sequence>
<comment type="caution">
    <text evidence="1">The sequence shown here is derived from an EMBL/GenBank/DDBJ whole genome shotgun (WGS) entry which is preliminary data.</text>
</comment>